<proteinExistence type="predicted"/>
<organism evidence="1 2">
    <name type="scientific">Stakelama flava</name>
    <dbReference type="NCBI Taxonomy" id="2860338"/>
    <lineage>
        <taxon>Bacteria</taxon>
        <taxon>Pseudomonadati</taxon>
        <taxon>Pseudomonadota</taxon>
        <taxon>Alphaproteobacteria</taxon>
        <taxon>Sphingomonadales</taxon>
        <taxon>Sphingomonadaceae</taxon>
        <taxon>Stakelama</taxon>
    </lineage>
</organism>
<reference evidence="1 2" key="1">
    <citation type="submission" date="2021-07" db="EMBL/GenBank/DDBJ databases">
        <title>Stakelama flava sp. nov., a novel endophytic bacterium isolated from branch of Kandelia candel.</title>
        <authorList>
            <person name="Tuo L."/>
        </authorList>
    </citation>
    <scope>NUCLEOTIDE SEQUENCE [LARGE SCALE GENOMIC DNA]</scope>
    <source>
        <strain evidence="1 2">CBK3Z-3</strain>
    </source>
</reference>
<comment type="caution">
    <text evidence="1">The sequence shown here is derived from an EMBL/GenBank/DDBJ whole genome shotgun (WGS) entry which is preliminary data.</text>
</comment>
<sequence length="141" mass="14902">MAYIETIKPASAQDDIVVQALRCYCGNRNGPMLPVMTAFADAHHVGAHAVIALTSVFELAEACLGRPLVAEPETAKWLSDDEEAMLLLLASVGDVGSHCGSAAVPHGLPGALAWAVRTANRLCGRQCTDVLRERASCPFDS</sequence>
<evidence type="ECO:0000313" key="1">
    <source>
        <dbReference type="EMBL" id="MBW4329262.1"/>
    </source>
</evidence>
<dbReference type="EMBL" id="JAHWZX010000001">
    <property type="protein sequence ID" value="MBW4329262.1"/>
    <property type="molecule type" value="Genomic_DNA"/>
</dbReference>
<gene>
    <name evidence="1" type="ORF">KY084_00020</name>
</gene>
<keyword evidence="2" id="KW-1185">Reference proteome</keyword>
<dbReference type="Proteomes" id="UP001197214">
    <property type="component" value="Unassembled WGS sequence"/>
</dbReference>
<evidence type="ECO:0000313" key="2">
    <source>
        <dbReference type="Proteomes" id="UP001197214"/>
    </source>
</evidence>
<dbReference type="RefSeq" id="WP_219236394.1">
    <property type="nucleotide sequence ID" value="NZ_JAHWZX010000001.1"/>
</dbReference>
<name>A0ABS6XGG3_9SPHN</name>
<accession>A0ABS6XGG3</accession>
<protein>
    <submittedName>
        <fullName evidence="1">Uncharacterized protein</fullName>
    </submittedName>
</protein>